<dbReference type="AlphaFoldDB" id="A0A2M8QBN2"/>
<reference evidence="1 2" key="1">
    <citation type="submission" date="2017-11" db="EMBL/GenBank/DDBJ databases">
        <title>Evolution of Phototrophy in the Chloroflexi Phylum Driven by Horizontal Gene Transfer.</title>
        <authorList>
            <person name="Ward L.M."/>
            <person name="Hemp J."/>
            <person name="Shih P.M."/>
            <person name="Mcglynn S.E."/>
            <person name="Fischer W."/>
        </authorList>
    </citation>
    <scope>NUCLEOTIDE SEQUENCE [LARGE SCALE GENOMIC DNA]</scope>
    <source>
        <strain evidence="1">JP3_7</strain>
    </source>
</reference>
<dbReference type="EMBL" id="PGTN01000062">
    <property type="protein sequence ID" value="PJF47205.1"/>
    <property type="molecule type" value="Genomic_DNA"/>
</dbReference>
<dbReference type="InterPro" id="IPR021857">
    <property type="entry name" value="DUF3467"/>
</dbReference>
<evidence type="ECO:0000313" key="1">
    <source>
        <dbReference type="EMBL" id="PJF47205.1"/>
    </source>
</evidence>
<dbReference type="Pfam" id="PF11950">
    <property type="entry name" value="DUF3467"/>
    <property type="match status" value="1"/>
</dbReference>
<dbReference type="Proteomes" id="UP000230790">
    <property type="component" value="Unassembled WGS sequence"/>
</dbReference>
<name>A0A2M8QBN2_9CHLR</name>
<organism evidence="1 2">
    <name type="scientific">Candidatus Thermofonsia Clade 3 bacterium</name>
    <dbReference type="NCBI Taxonomy" id="2364212"/>
    <lineage>
        <taxon>Bacteria</taxon>
        <taxon>Bacillati</taxon>
        <taxon>Chloroflexota</taxon>
        <taxon>Candidatus Thermofontia</taxon>
        <taxon>Candidatus Thermofonsia Clade 3</taxon>
    </lineage>
</organism>
<gene>
    <name evidence="1" type="ORF">CUN48_09960</name>
</gene>
<evidence type="ECO:0000313" key="2">
    <source>
        <dbReference type="Proteomes" id="UP000230790"/>
    </source>
</evidence>
<accession>A0A2M8QBN2</accession>
<comment type="caution">
    <text evidence="1">The sequence shown here is derived from an EMBL/GenBank/DDBJ whole genome shotgun (WGS) entry which is preliminary data.</text>
</comment>
<proteinExistence type="predicted"/>
<sequence length="108" mass="11809">MTPPQSVQPLPQASGPPGLQIELPAHLDATYSNLVVIQHTPSEFVLDFARILPNMPTARVGARIVTTPMHAKLLLRALQQNIERFEAQFGPIYVPQQGEALANQLFGS</sequence>
<protein>
    <submittedName>
        <fullName evidence="1">DUF3467 domain-containing protein</fullName>
    </submittedName>
</protein>